<gene>
    <name evidence="4 5" type="primary">rplW</name>
    <name evidence="5" type="ORF">AAG747_09995</name>
</gene>
<accession>A0AAW9S3V8</accession>
<name>A0AAW9S3V8_9BACT</name>
<comment type="caution">
    <text evidence="5">The sequence shown here is derived from an EMBL/GenBank/DDBJ whole genome shotgun (WGS) entry which is preliminary data.</text>
</comment>
<evidence type="ECO:0000256" key="1">
    <source>
        <dbReference type="ARBA" id="ARBA00006700"/>
    </source>
</evidence>
<dbReference type="Gene3D" id="3.30.70.330">
    <property type="match status" value="1"/>
</dbReference>
<dbReference type="InterPro" id="IPR013025">
    <property type="entry name" value="Ribosomal_uL23-like"/>
</dbReference>
<evidence type="ECO:0000313" key="6">
    <source>
        <dbReference type="Proteomes" id="UP001403385"/>
    </source>
</evidence>
<comment type="subunit">
    <text evidence="4">Part of the 50S ribosomal subunit. Contacts protein L29, and trigger factor when it is bound to the ribosome.</text>
</comment>
<dbReference type="AlphaFoldDB" id="A0AAW9S3V8"/>
<sequence>MQVLKRPIITEKASEKNEAGVYGFVVDKRANKIEIKKAVESKYGVTVEGVRTAILPGKPKSRYTKTNFISGHSASFKKAYVTLVEGDVIDLYENA</sequence>
<dbReference type="EMBL" id="JBDKWZ010000005">
    <property type="protein sequence ID" value="MEN7548242.1"/>
    <property type="molecule type" value="Genomic_DNA"/>
</dbReference>
<dbReference type="SUPFAM" id="SSF54189">
    <property type="entry name" value="Ribosomal proteins S24e, L23 and L15e"/>
    <property type="match status" value="1"/>
</dbReference>
<keyword evidence="4" id="KW-0694">RNA-binding</keyword>
<dbReference type="HAMAP" id="MF_01369_B">
    <property type="entry name" value="Ribosomal_uL23_B"/>
    <property type="match status" value="1"/>
</dbReference>
<evidence type="ECO:0000256" key="3">
    <source>
        <dbReference type="ARBA" id="ARBA00023274"/>
    </source>
</evidence>
<proteinExistence type="inferred from homology"/>
<organism evidence="5 6">
    <name type="scientific">Rapidithrix thailandica</name>
    <dbReference type="NCBI Taxonomy" id="413964"/>
    <lineage>
        <taxon>Bacteria</taxon>
        <taxon>Pseudomonadati</taxon>
        <taxon>Bacteroidota</taxon>
        <taxon>Cytophagia</taxon>
        <taxon>Cytophagales</taxon>
        <taxon>Flammeovirgaceae</taxon>
        <taxon>Rapidithrix</taxon>
    </lineage>
</organism>
<comment type="similarity">
    <text evidence="1 4">Belongs to the universal ribosomal protein uL23 family.</text>
</comment>
<keyword evidence="6" id="KW-1185">Reference proteome</keyword>
<dbReference type="PANTHER" id="PTHR11620">
    <property type="entry name" value="60S RIBOSOMAL PROTEIN L23A"/>
    <property type="match status" value="1"/>
</dbReference>
<dbReference type="GO" id="GO:0003735">
    <property type="term" value="F:structural constituent of ribosome"/>
    <property type="evidence" value="ECO:0007669"/>
    <property type="project" value="InterPro"/>
</dbReference>
<dbReference type="GO" id="GO:1990904">
    <property type="term" value="C:ribonucleoprotein complex"/>
    <property type="evidence" value="ECO:0007669"/>
    <property type="project" value="UniProtKB-KW"/>
</dbReference>
<dbReference type="InterPro" id="IPR012678">
    <property type="entry name" value="Ribosomal_uL23/eL15/eS24_sf"/>
</dbReference>
<dbReference type="Pfam" id="PF00276">
    <property type="entry name" value="Ribosomal_L23"/>
    <property type="match status" value="1"/>
</dbReference>
<evidence type="ECO:0000256" key="2">
    <source>
        <dbReference type="ARBA" id="ARBA00022980"/>
    </source>
</evidence>
<dbReference type="RefSeq" id="WP_346821022.1">
    <property type="nucleotide sequence ID" value="NZ_JBDKWZ010000005.1"/>
</dbReference>
<dbReference type="GO" id="GO:0019843">
    <property type="term" value="F:rRNA binding"/>
    <property type="evidence" value="ECO:0007669"/>
    <property type="project" value="UniProtKB-UniRule"/>
</dbReference>
<evidence type="ECO:0000313" key="5">
    <source>
        <dbReference type="EMBL" id="MEN7548242.1"/>
    </source>
</evidence>
<reference evidence="5 6" key="1">
    <citation type="submission" date="2024-04" db="EMBL/GenBank/DDBJ databases">
        <title>Novel genus in family Flammeovirgaceae.</title>
        <authorList>
            <person name="Nguyen T.H."/>
            <person name="Vuong T.Q."/>
            <person name="Le H."/>
            <person name="Kim S.-G."/>
        </authorList>
    </citation>
    <scope>NUCLEOTIDE SEQUENCE [LARGE SCALE GENOMIC DNA]</scope>
    <source>
        <strain evidence="5 6">JCM 23209</strain>
    </source>
</reference>
<dbReference type="InterPro" id="IPR012677">
    <property type="entry name" value="Nucleotide-bd_a/b_plait_sf"/>
</dbReference>
<keyword evidence="4" id="KW-0699">rRNA-binding</keyword>
<dbReference type="GO" id="GO:0005840">
    <property type="term" value="C:ribosome"/>
    <property type="evidence" value="ECO:0007669"/>
    <property type="project" value="UniProtKB-KW"/>
</dbReference>
<keyword evidence="3 4" id="KW-0687">Ribonucleoprotein</keyword>
<protein>
    <recommendedName>
        <fullName evidence="4">Large ribosomal subunit protein uL23</fullName>
    </recommendedName>
</protein>
<keyword evidence="2 4" id="KW-0689">Ribosomal protein</keyword>
<dbReference type="Proteomes" id="UP001403385">
    <property type="component" value="Unassembled WGS sequence"/>
</dbReference>
<comment type="function">
    <text evidence="4">One of the early assembly proteins it binds 23S rRNA. One of the proteins that surrounds the polypeptide exit tunnel on the outside of the ribosome. Forms the main docking site for trigger factor binding to the ribosome.</text>
</comment>
<dbReference type="GO" id="GO:0006412">
    <property type="term" value="P:translation"/>
    <property type="evidence" value="ECO:0007669"/>
    <property type="project" value="UniProtKB-UniRule"/>
</dbReference>
<evidence type="ECO:0000256" key="4">
    <source>
        <dbReference type="HAMAP-Rule" id="MF_01369"/>
    </source>
</evidence>
<dbReference type="NCBIfam" id="NF004363">
    <property type="entry name" value="PRK05738.2-4"/>
    <property type="match status" value="1"/>
</dbReference>